<dbReference type="GO" id="GO:0046872">
    <property type="term" value="F:metal ion binding"/>
    <property type="evidence" value="ECO:0007669"/>
    <property type="project" value="UniProtKB-KW"/>
</dbReference>
<gene>
    <name evidence="6" type="ORF">N0F65_011475</name>
</gene>
<comment type="subcellular location">
    <subcellularLocation>
        <location evidence="1">Membrane</location>
        <topology evidence="1">Peripheral membrane protein</topology>
    </subcellularLocation>
</comment>
<sequence length="118" mass="13222">MDAEMSRGAFGSCRCVSFHEEMNPDKRKTMEDTVRIVDGYLGNATNGFFAVYDGHGGRDVATFLQQHLHDNLATELAVDDTSTVEQRIERRGLIVSNQFHECTETEVVIQEERAASIP</sequence>
<dbReference type="SUPFAM" id="SSF81606">
    <property type="entry name" value="PP2C-like"/>
    <property type="match status" value="1"/>
</dbReference>
<dbReference type="AlphaFoldDB" id="A0AAV2ZDU9"/>
<reference evidence="6" key="1">
    <citation type="submission" date="2022-11" db="EMBL/GenBank/DDBJ databases">
        <authorList>
            <person name="Morgan W.R."/>
            <person name="Tartar A."/>
        </authorList>
    </citation>
    <scope>NUCLEOTIDE SEQUENCE</scope>
    <source>
        <strain evidence="6">ARSEF 373</strain>
    </source>
</reference>
<evidence type="ECO:0000259" key="5">
    <source>
        <dbReference type="Pfam" id="PF00481"/>
    </source>
</evidence>
<feature type="domain" description="PPM-type phosphatase" evidence="5">
    <location>
        <begin position="25"/>
        <end position="89"/>
    </location>
</feature>
<dbReference type="Pfam" id="PF00481">
    <property type="entry name" value="PP2C"/>
    <property type="match status" value="1"/>
</dbReference>
<dbReference type="InterPro" id="IPR001932">
    <property type="entry name" value="PPM-type_phosphatase-like_dom"/>
</dbReference>
<dbReference type="GO" id="GO:0004721">
    <property type="term" value="F:phosphoprotein phosphatase activity"/>
    <property type="evidence" value="ECO:0007669"/>
    <property type="project" value="UniProtKB-KW"/>
</dbReference>
<dbReference type="PROSITE" id="PS01032">
    <property type="entry name" value="PPM_1"/>
    <property type="match status" value="1"/>
</dbReference>
<evidence type="ECO:0000256" key="4">
    <source>
        <dbReference type="ARBA" id="ARBA00022912"/>
    </source>
</evidence>
<protein>
    <recommendedName>
        <fullName evidence="5">PPM-type phosphatase domain-containing protein</fullName>
    </recommendedName>
</protein>
<keyword evidence="4" id="KW-0904">Protein phosphatase</keyword>
<keyword evidence="7" id="KW-1185">Reference proteome</keyword>
<keyword evidence="3" id="KW-0378">Hydrolase</keyword>
<dbReference type="EMBL" id="DAKRPA010000018">
    <property type="protein sequence ID" value="DBA03574.1"/>
    <property type="molecule type" value="Genomic_DNA"/>
</dbReference>
<keyword evidence="2" id="KW-0479">Metal-binding</keyword>
<evidence type="ECO:0000313" key="6">
    <source>
        <dbReference type="EMBL" id="DBA03574.1"/>
    </source>
</evidence>
<dbReference type="InterPro" id="IPR000222">
    <property type="entry name" value="PP2C_BS"/>
</dbReference>
<name>A0AAV2ZDU9_9STRA</name>
<reference evidence="6" key="2">
    <citation type="journal article" date="2023" name="Microbiol Resour">
        <title>Decontamination and Annotation of the Draft Genome Sequence of the Oomycete Lagenidium giganteum ARSEF 373.</title>
        <authorList>
            <person name="Morgan W.R."/>
            <person name="Tartar A."/>
        </authorList>
    </citation>
    <scope>NUCLEOTIDE SEQUENCE</scope>
    <source>
        <strain evidence="6">ARSEF 373</strain>
    </source>
</reference>
<organism evidence="6 7">
    <name type="scientific">Lagenidium giganteum</name>
    <dbReference type="NCBI Taxonomy" id="4803"/>
    <lineage>
        <taxon>Eukaryota</taxon>
        <taxon>Sar</taxon>
        <taxon>Stramenopiles</taxon>
        <taxon>Oomycota</taxon>
        <taxon>Peronosporomycetes</taxon>
        <taxon>Pythiales</taxon>
        <taxon>Pythiaceae</taxon>
    </lineage>
</organism>
<dbReference type="GO" id="GO:0016020">
    <property type="term" value="C:membrane"/>
    <property type="evidence" value="ECO:0007669"/>
    <property type="project" value="UniProtKB-SubCell"/>
</dbReference>
<evidence type="ECO:0000256" key="2">
    <source>
        <dbReference type="ARBA" id="ARBA00022723"/>
    </source>
</evidence>
<evidence type="ECO:0000256" key="3">
    <source>
        <dbReference type="ARBA" id="ARBA00022801"/>
    </source>
</evidence>
<dbReference type="InterPro" id="IPR036457">
    <property type="entry name" value="PPM-type-like_dom_sf"/>
</dbReference>
<evidence type="ECO:0000256" key="1">
    <source>
        <dbReference type="ARBA" id="ARBA00004170"/>
    </source>
</evidence>
<dbReference type="Proteomes" id="UP001146120">
    <property type="component" value="Unassembled WGS sequence"/>
</dbReference>
<accession>A0AAV2ZDU9</accession>
<proteinExistence type="predicted"/>
<dbReference type="Gene3D" id="3.60.40.10">
    <property type="entry name" value="PPM-type phosphatase domain"/>
    <property type="match status" value="1"/>
</dbReference>
<comment type="caution">
    <text evidence="6">The sequence shown here is derived from an EMBL/GenBank/DDBJ whole genome shotgun (WGS) entry which is preliminary data.</text>
</comment>
<evidence type="ECO:0000313" key="7">
    <source>
        <dbReference type="Proteomes" id="UP001146120"/>
    </source>
</evidence>